<dbReference type="GO" id="GO:0007165">
    <property type="term" value="P:signal transduction"/>
    <property type="evidence" value="ECO:0007669"/>
    <property type="project" value="InterPro"/>
</dbReference>
<evidence type="ECO:0000313" key="2">
    <source>
        <dbReference type="EMBL" id="AMO54638.1"/>
    </source>
</evidence>
<dbReference type="InterPro" id="IPR002545">
    <property type="entry name" value="CheW-lke_dom"/>
</dbReference>
<dbReference type="Proteomes" id="UP000071065">
    <property type="component" value="Chromosome"/>
</dbReference>
<dbReference type="OrthoDB" id="5765252at2"/>
<dbReference type="SUPFAM" id="SSF50341">
    <property type="entry name" value="CheW-like"/>
    <property type="match status" value="1"/>
</dbReference>
<dbReference type="GO" id="GO:0006935">
    <property type="term" value="P:chemotaxis"/>
    <property type="evidence" value="ECO:0007669"/>
    <property type="project" value="InterPro"/>
</dbReference>
<name>A0A142B7B2_9GAMM</name>
<proteinExistence type="predicted"/>
<sequence length="161" mass="18015">MTDARKISSLLIPMQQKPLLVPAACVVDIVDYTRPSGKEQTEDWYLGDVVWRGLQIPLIAFERLNQRRFAEFSASARLAVLNTVTEGTEIPFYAIVIQGVPQPLELLPADLQTTEGELGIADRMQVTVNQLPCCIPNFELVDQKLKTLRLNEDHPKDTALA</sequence>
<dbReference type="AlphaFoldDB" id="A0A142B7B2"/>
<organism evidence="2 3">
    <name type="scientific">Endozoicomonas montiporae CL-33</name>
    <dbReference type="NCBI Taxonomy" id="570277"/>
    <lineage>
        <taxon>Bacteria</taxon>
        <taxon>Pseudomonadati</taxon>
        <taxon>Pseudomonadota</taxon>
        <taxon>Gammaproteobacteria</taxon>
        <taxon>Oceanospirillales</taxon>
        <taxon>Endozoicomonadaceae</taxon>
        <taxon>Endozoicomonas</taxon>
    </lineage>
</organism>
<accession>A0A142B7B2</accession>
<dbReference type="KEGG" id="emp:EZMO1_0386"/>
<dbReference type="STRING" id="570277.EZMO1_0386"/>
<evidence type="ECO:0000259" key="1">
    <source>
        <dbReference type="Pfam" id="PF01584"/>
    </source>
</evidence>
<evidence type="ECO:0000313" key="3">
    <source>
        <dbReference type="Proteomes" id="UP000071065"/>
    </source>
</evidence>
<dbReference type="RefSeq" id="WP_051790685.1">
    <property type="nucleotide sequence ID" value="NZ_CP013251.1"/>
</dbReference>
<dbReference type="EMBL" id="CP013251">
    <property type="protein sequence ID" value="AMO54638.1"/>
    <property type="molecule type" value="Genomic_DNA"/>
</dbReference>
<feature type="domain" description="CheW-like" evidence="1">
    <location>
        <begin position="11"/>
        <end position="114"/>
    </location>
</feature>
<reference evidence="2 3" key="1">
    <citation type="journal article" date="2016" name="Front. Microbiol.">
        <title>Genomic Insight into the Host-Endosymbiont Relationship of Endozoicomonas montiporae CL-33(T) with its Coral Host.</title>
        <authorList>
            <person name="Ding J.-Y."/>
            <person name="Shiu J.-H."/>
            <person name="Chen W.-M."/>
            <person name="Chiang Y.-R."/>
            <person name="Tang S.-L."/>
        </authorList>
    </citation>
    <scope>NUCLEOTIDE SEQUENCE [LARGE SCALE GENOMIC DNA]</scope>
    <source>
        <strain evidence="2 3">CL-33</strain>
    </source>
</reference>
<dbReference type="Pfam" id="PF01584">
    <property type="entry name" value="CheW"/>
    <property type="match status" value="1"/>
</dbReference>
<protein>
    <submittedName>
        <fullName evidence="2">CheW-like domain-containing protein</fullName>
    </submittedName>
</protein>
<gene>
    <name evidence="2" type="primary">chpC</name>
    <name evidence="2" type="ORF">EZMO1_0386</name>
</gene>
<dbReference type="InterPro" id="IPR036061">
    <property type="entry name" value="CheW-like_dom_sf"/>
</dbReference>